<dbReference type="PROSITE" id="PS50235">
    <property type="entry name" value="USP_3"/>
    <property type="match status" value="1"/>
</dbReference>
<keyword evidence="10" id="KW-1185">Reference proteome</keyword>
<evidence type="ECO:0000313" key="9">
    <source>
        <dbReference type="EMBL" id="OHT00034.1"/>
    </source>
</evidence>
<dbReference type="GO" id="GO:0016579">
    <property type="term" value="P:protein deubiquitination"/>
    <property type="evidence" value="ECO:0007669"/>
    <property type="project" value="InterPro"/>
</dbReference>
<dbReference type="EMBL" id="MLAK01000974">
    <property type="protein sequence ID" value="OHT00034.1"/>
    <property type="molecule type" value="Genomic_DNA"/>
</dbReference>
<dbReference type="GO" id="GO:0005829">
    <property type="term" value="C:cytosol"/>
    <property type="evidence" value="ECO:0007669"/>
    <property type="project" value="TreeGrafter"/>
</dbReference>
<dbReference type="GO" id="GO:0006508">
    <property type="term" value="P:proteolysis"/>
    <property type="evidence" value="ECO:0007669"/>
    <property type="project" value="UniProtKB-KW"/>
</dbReference>
<protein>
    <recommendedName>
        <fullName evidence="3">ubiquitinyl hydrolase 1</fullName>
        <ecNumber evidence="3">3.4.19.12</ecNumber>
    </recommendedName>
</protein>
<dbReference type="SUPFAM" id="SSF54001">
    <property type="entry name" value="Cysteine proteinases"/>
    <property type="match status" value="1"/>
</dbReference>
<dbReference type="InterPro" id="IPR018200">
    <property type="entry name" value="USP_CS"/>
</dbReference>
<evidence type="ECO:0000313" key="10">
    <source>
        <dbReference type="Proteomes" id="UP000179807"/>
    </source>
</evidence>
<dbReference type="Proteomes" id="UP000179807">
    <property type="component" value="Unassembled WGS sequence"/>
</dbReference>
<dbReference type="PANTHER" id="PTHR24006:SF644">
    <property type="entry name" value="UBIQUITIN CARBOXYL-TERMINAL HYDROLASE 7"/>
    <property type="match status" value="1"/>
</dbReference>
<evidence type="ECO:0000256" key="1">
    <source>
        <dbReference type="ARBA" id="ARBA00000707"/>
    </source>
</evidence>
<gene>
    <name evidence="9" type="ORF">TRFO_33382</name>
</gene>
<proteinExistence type="inferred from homology"/>
<name>A0A1J4JMW6_9EUKA</name>
<dbReference type="OrthoDB" id="289038at2759"/>
<keyword evidence="7" id="KW-0788">Thiol protease</keyword>
<dbReference type="Pfam" id="PF12436">
    <property type="entry name" value="USP7_ICP0_bdg"/>
    <property type="match status" value="1"/>
</dbReference>
<dbReference type="VEuPathDB" id="TrichDB:TRFO_33382"/>
<dbReference type="InterPro" id="IPR050164">
    <property type="entry name" value="Peptidase_C19"/>
</dbReference>
<dbReference type="Gene3D" id="3.10.20.90">
    <property type="entry name" value="Phosphatidylinositol 3-kinase Catalytic Subunit, Chain A, domain 1"/>
    <property type="match status" value="1"/>
</dbReference>
<evidence type="ECO:0000256" key="3">
    <source>
        <dbReference type="ARBA" id="ARBA00012759"/>
    </source>
</evidence>
<comment type="caution">
    <text evidence="9">The sequence shown here is derived from an EMBL/GenBank/DDBJ whole genome shotgun (WGS) entry which is preliminary data.</text>
</comment>
<dbReference type="RefSeq" id="XP_068353170.1">
    <property type="nucleotide sequence ID" value="XM_068509035.1"/>
</dbReference>
<reference evidence="9" key="1">
    <citation type="submission" date="2016-10" db="EMBL/GenBank/DDBJ databases">
        <authorList>
            <person name="Benchimol M."/>
            <person name="Almeida L.G."/>
            <person name="Vasconcelos A.T."/>
            <person name="Perreira-Neves A."/>
            <person name="Rosa I.A."/>
            <person name="Tasca T."/>
            <person name="Bogo M.R."/>
            <person name="de Souza W."/>
        </authorList>
    </citation>
    <scope>NUCLEOTIDE SEQUENCE [LARGE SCALE GENOMIC DNA]</scope>
    <source>
        <strain evidence="9">K</strain>
    </source>
</reference>
<dbReference type="GO" id="GO:0005634">
    <property type="term" value="C:nucleus"/>
    <property type="evidence" value="ECO:0007669"/>
    <property type="project" value="TreeGrafter"/>
</dbReference>
<dbReference type="Pfam" id="PF14533">
    <property type="entry name" value="USP7_C2"/>
    <property type="match status" value="1"/>
</dbReference>
<organism evidence="9 10">
    <name type="scientific">Tritrichomonas foetus</name>
    <dbReference type="NCBI Taxonomy" id="1144522"/>
    <lineage>
        <taxon>Eukaryota</taxon>
        <taxon>Metamonada</taxon>
        <taxon>Parabasalia</taxon>
        <taxon>Tritrichomonadida</taxon>
        <taxon>Tritrichomonadidae</taxon>
        <taxon>Tritrichomonas</taxon>
    </lineage>
</organism>
<dbReference type="GeneID" id="94843739"/>
<accession>A0A1J4JMW6</accession>
<dbReference type="GO" id="GO:0004843">
    <property type="term" value="F:cysteine-type deubiquitinase activity"/>
    <property type="evidence" value="ECO:0007669"/>
    <property type="project" value="UniProtKB-EC"/>
</dbReference>
<dbReference type="PROSITE" id="PS00973">
    <property type="entry name" value="USP_2"/>
    <property type="match status" value="1"/>
</dbReference>
<sequence length="740" mass="85857">MVKINSRFEFPPTIDLSPYLAPNADRSKSSIFDLYGVLVHSGSVNFGHYYAFLRTSTSEQWYQFNDSNVSRATYEQAVTNNFGGSNSCMSNYNHNGGSYDIGYGMSYEKSFSAYMLIYIRRDDAPRLMKPVQKEDIPPHLLDCLKEDDNHTYGYYKQTKSEVTIKVIHEDSILVNSIKNTTGYKCGPLVKNFKFNSKTTNAELYEKVADEFKLDKNEIRLYLTYSKFSPYRIIQCDDASIDTYYTSLFLQKKPKEEQLEITDHILLLKFFHISLEVPIQYIGYLSVKPSSTVSDISPKISQILGFPEDTEYEIFTMGYQDELKPLGNDSTLENYSYSIYQIFIQLKKNSPINISSATFKWHTKQEIIQKYGESIFDKKSTKKTQTKKDGNEKKDEVNNSKLKKIIYKDTTNKSITSITKYMKRFKQLTKAILYLLDEPNTPIYEIEFPAAAITAIQLQNFLVKNLNLDFNEEKDTLLISKCLNNNSTSQPVVIMAQPNETVERDFHTYMKSKFNIYVHLVKNVTKDELENMISITLFISTDGFNVSLKKTIFLPKKSFIKDLRTKVEEMIDEKIIKYDMVDNKTPEIRISSVNQNQISSICEMDEKISFLNHTFRFDLVPNCQLDLSNNEYLTTGTFMKNNEYHHCSAIKDPFYFVVNKTEKVSELKNRLKEILHLENSLSRCKVYFKSTSTYNIKDNILLKDNDEIVGDLIGNKELELIILYPPEKSKISRDESLKIYN</sequence>
<keyword evidence="5" id="KW-0833">Ubl conjugation pathway</keyword>
<dbReference type="InterPro" id="IPR001394">
    <property type="entry name" value="Peptidase_C19_UCH"/>
</dbReference>
<keyword evidence="4" id="KW-0645">Protease</keyword>
<dbReference type="InterPro" id="IPR024729">
    <property type="entry name" value="USP7_ICP0-binding_dom"/>
</dbReference>
<dbReference type="InterPro" id="IPR029346">
    <property type="entry name" value="USP_C"/>
</dbReference>
<dbReference type="Gene3D" id="3.90.70.10">
    <property type="entry name" value="Cysteine proteinases"/>
    <property type="match status" value="1"/>
</dbReference>
<dbReference type="GO" id="GO:0031647">
    <property type="term" value="P:regulation of protein stability"/>
    <property type="evidence" value="ECO:0007669"/>
    <property type="project" value="TreeGrafter"/>
</dbReference>
<dbReference type="InterPro" id="IPR038765">
    <property type="entry name" value="Papain-like_cys_pep_sf"/>
</dbReference>
<evidence type="ECO:0000256" key="5">
    <source>
        <dbReference type="ARBA" id="ARBA00022786"/>
    </source>
</evidence>
<evidence type="ECO:0000259" key="8">
    <source>
        <dbReference type="PROSITE" id="PS50235"/>
    </source>
</evidence>
<dbReference type="EC" id="3.4.19.12" evidence="3"/>
<evidence type="ECO:0000256" key="4">
    <source>
        <dbReference type="ARBA" id="ARBA00022670"/>
    </source>
</evidence>
<evidence type="ECO:0000256" key="2">
    <source>
        <dbReference type="ARBA" id="ARBA00009085"/>
    </source>
</evidence>
<comment type="similarity">
    <text evidence="2">Belongs to the peptidase C19 family.</text>
</comment>
<evidence type="ECO:0000256" key="6">
    <source>
        <dbReference type="ARBA" id="ARBA00022801"/>
    </source>
</evidence>
<feature type="domain" description="USP" evidence="8">
    <location>
        <begin position="1"/>
        <end position="121"/>
    </location>
</feature>
<dbReference type="AlphaFoldDB" id="A0A1J4JMW6"/>
<keyword evidence="6" id="KW-0378">Hydrolase</keyword>
<comment type="catalytic activity">
    <reaction evidence="1">
        <text>Thiol-dependent hydrolysis of ester, thioester, amide, peptide and isopeptide bonds formed by the C-terminal Gly of ubiquitin (a 76-residue protein attached to proteins as an intracellular targeting signal).</text>
        <dbReference type="EC" id="3.4.19.12"/>
    </reaction>
</comment>
<dbReference type="Pfam" id="PF00443">
    <property type="entry name" value="UCH"/>
    <property type="match status" value="1"/>
</dbReference>
<dbReference type="InterPro" id="IPR028889">
    <property type="entry name" value="USP"/>
</dbReference>
<evidence type="ECO:0000256" key="7">
    <source>
        <dbReference type="ARBA" id="ARBA00022807"/>
    </source>
</evidence>
<dbReference type="PANTHER" id="PTHR24006">
    <property type="entry name" value="UBIQUITIN CARBOXYL-TERMINAL HYDROLASE"/>
    <property type="match status" value="1"/>
</dbReference>